<evidence type="ECO:0000313" key="1">
    <source>
        <dbReference type="EMBL" id="ADI29964.1"/>
    </source>
</evidence>
<dbReference type="EMBL" id="CP002056">
    <property type="protein sequence ID" value="ADI29964.1"/>
    <property type="molecule type" value="Genomic_DNA"/>
</dbReference>
<organism evidence="1 2">
    <name type="scientific">Methylotenera versatilis (strain 301)</name>
    <dbReference type="NCBI Taxonomy" id="666681"/>
    <lineage>
        <taxon>Bacteria</taxon>
        <taxon>Pseudomonadati</taxon>
        <taxon>Pseudomonadota</taxon>
        <taxon>Betaproteobacteria</taxon>
        <taxon>Nitrosomonadales</taxon>
        <taxon>Methylophilaceae</taxon>
        <taxon>Methylotenera</taxon>
    </lineage>
</organism>
<proteinExistence type="predicted"/>
<protein>
    <recommendedName>
        <fullName evidence="3">DUF3301 domain-containing protein</fullName>
    </recommendedName>
</protein>
<dbReference type="RefSeq" id="WP_013148276.1">
    <property type="nucleotide sequence ID" value="NC_014207.1"/>
</dbReference>
<keyword evidence="2" id="KW-1185">Reference proteome</keyword>
<dbReference type="HOGENOM" id="CLU_136199_0_1_4"/>
<name>D7DIS9_METV0</name>
<dbReference type="InterPro" id="IPR021732">
    <property type="entry name" value="DUF3301"/>
</dbReference>
<dbReference type="OrthoDB" id="5959530at2"/>
<accession>D7DIS9</accession>
<dbReference type="STRING" id="666681.M301_1584"/>
<gene>
    <name evidence="1" type="ordered locus">M301_1584</name>
</gene>
<evidence type="ECO:0008006" key="3">
    <source>
        <dbReference type="Google" id="ProtNLM"/>
    </source>
</evidence>
<dbReference type="KEGG" id="meh:M301_1584"/>
<dbReference type="Pfam" id="PF11743">
    <property type="entry name" value="DUF3301"/>
    <property type="match status" value="1"/>
</dbReference>
<evidence type="ECO:0000313" key="2">
    <source>
        <dbReference type="Proteomes" id="UP000000383"/>
    </source>
</evidence>
<dbReference type="Proteomes" id="UP000000383">
    <property type="component" value="Chromosome"/>
</dbReference>
<reference evidence="2" key="1">
    <citation type="submission" date="2010-05" db="EMBL/GenBank/DDBJ databases">
        <title>Complete sequence of Methylotenera sp. 301.</title>
        <authorList>
            <person name="Lucas S."/>
            <person name="Copeland A."/>
            <person name="Lapidus A."/>
            <person name="Cheng J.-F."/>
            <person name="Bruce D."/>
            <person name="Goodwin L."/>
            <person name="Pitluck S."/>
            <person name="Clum A."/>
            <person name="Land M."/>
            <person name="Hauser L."/>
            <person name="Kyrpides N."/>
            <person name="Ivanova N."/>
            <person name="Chistoservova L."/>
            <person name="Kalyuzhnaya M."/>
            <person name="Woyke T."/>
        </authorList>
    </citation>
    <scope>NUCLEOTIDE SEQUENCE [LARGE SCALE GENOMIC DNA]</scope>
    <source>
        <strain evidence="2">301</strain>
    </source>
</reference>
<sequence>MEIALLAIIIGMAWFWLDSMDKRERAVLLGHELASRFNLQLLDETVACSKLWLGRNSRGHVKFLRTYEFEVSANGADRLHCHLILLGNQLGTWHIPPYQQAFND</sequence>
<reference evidence="1 2" key="2">
    <citation type="journal article" date="2011" name="J. Bacteriol.">
        <title>Genomes of three methylotrophs from a single niche uncover genetic and metabolic divergence of Methylophilaceae.</title>
        <authorList>
            <person name="Lapidus A."/>
            <person name="Clum A."/>
            <person name="Labutti K."/>
            <person name="Kaluzhnaya M.G."/>
            <person name="Lim S."/>
            <person name="Beck D.A."/>
            <person name="Glavina Del Rio T."/>
            <person name="Nolan M."/>
            <person name="Mavromatis K."/>
            <person name="Huntemann M."/>
            <person name="Lucas S."/>
            <person name="Lidstrom M.E."/>
            <person name="Ivanova N."/>
            <person name="Chistoserdova L."/>
        </authorList>
    </citation>
    <scope>NUCLEOTIDE SEQUENCE [LARGE SCALE GENOMIC DNA]</scope>
    <source>
        <strain evidence="1 2">301</strain>
    </source>
</reference>
<dbReference type="eggNOG" id="ENOG5032ZC9">
    <property type="taxonomic scope" value="Bacteria"/>
</dbReference>
<dbReference type="AlphaFoldDB" id="D7DIS9"/>